<feature type="transmembrane region" description="Helical" evidence="6">
    <location>
        <begin position="226"/>
        <end position="246"/>
    </location>
</feature>
<sequence>MVKVNKKNKFKNKTFEFLTIFSLTFGIVVGSGIYLKNSSNDGVLKAAGNNPWVAMAVWLFVGVFACMMMFSFIEASTAAKKDDHNTMATMGAQFLGRRFGTVFSIFYIVIYLPVLTIIGALFTVNALFGAIDTFLIWTKDTTLNALWGQETRITVELLIGVVVLVSFQFLNSKYFTTGKWIQIIFTILKFVPLLMVLFGGFGLAIFGKVDSSSFDMVDAQPFKVNQLFACLIPILFAFDGFVDSVAAQKDIEHKSVVAPAMLAGIISVSVFYLLVTVAIFVSADDGNILEMFNKYGKVGPRLGLAFNVIIVTTLLATINAYTTLYPKVLQASVEEGYIYNKNFGEKIKYGTACWVSAMITNITLVIFVALSLGLTWKTGEPDYFLVTYYSADTGILYVFIIYALIMGGVLHNRKTKKVDVKPFKNTYWIQVITLSVLIIMDVWMLYVSIIDDGFVAFASSKDASDLVIPILFIGFGALMGGTYWLNEYLITKNNKIKNVK</sequence>
<dbReference type="InterPro" id="IPR002293">
    <property type="entry name" value="AA/rel_permease1"/>
</dbReference>
<feature type="transmembrane region" description="Helical" evidence="6">
    <location>
        <begin position="258"/>
        <end position="282"/>
    </location>
</feature>
<dbReference type="RefSeq" id="WP_166508754.1">
    <property type="nucleotide sequence ID" value="NZ_CP043026.1"/>
</dbReference>
<keyword evidence="3 6" id="KW-0812">Transmembrane</keyword>
<gene>
    <name evidence="7" type="ORF">SCHIN_v1c12030</name>
</gene>
<feature type="transmembrane region" description="Helical" evidence="6">
    <location>
        <begin position="183"/>
        <end position="206"/>
    </location>
</feature>
<evidence type="ECO:0000256" key="5">
    <source>
        <dbReference type="ARBA" id="ARBA00023136"/>
    </source>
</evidence>
<evidence type="ECO:0000256" key="1">
    <source>
        <dbReference type="ARBA" id="ARBA00004651"/>
    </source>
</evidence>
<dbReference type="PIRSF" id="PIRSF006060">
    <property type="entry name" value="AA_transporter"/>
    <property type="match status" value="1"/>
</dbReference>
<evidence type="ECO:0000256" key="6">
    <source>
        <dbReference type="SAM" id="Phobius"/>
    </source>
</evidence>
<evidence type="ECO:0000313" key="8">
    <source>
        <dbReference type="Proteomes" id="UP000323144"/>
    </source>
</evidence>
<dbReference type="Proteomes" id="UP000323144">
    <property type="component" value="Chromosome"/>
</dbReference>
<dbReference type="KEGG" id="schi:SCHIN_v1c12030"/>
<keyword evidence="8" id="KW-1185">Reference proteome</keyword>
<dbReference type="PANTHER" id="PTHR42770:SF7">
    <property type="entry name" value="MEMBRANE PROTEIN"/>
    <property type="match status" value="1"/>
</dbReference>
<comment type="subcellular location">
    <subcellularLocation>
        <location evidence="1">Cell membrane</location>
        <topology evidence="1">Multi-pass membrane protein</topology>
    </subcellularLocation>
</comment>
<feature type="transmembrane region" description="Helical" evidence="6">
    <location>
        <begin position="302"/>
        <end position="321"/>
    </location>
</feature>
<feature type="transmembrane region" description="Helical" evidence="6">
    <location>
        <begin position="55"/>
        <end position="73"/>
    </location>
</feature>
<feature type="transmembrane region" description="Helical" evidence="6">
    <location>
        <begin position="15"/>
        <end position="35"/>
    </location>
</feature>
<dbReference type="EMBL" id="CP043026">
    <property type="protein sequence ID" value="QEH62396.1"/>
    <property type="molecule type" value="Genomic_DNA"/>
</dbReference>
<keyword evidence="4 6" id="KW-1133">Transmembrane helix</keyword>
<reference evidence="7 8" key="1">
    <citation type="submission" date="2019-08" db="EMBL/GenBank/DDBJ databases">
        <title>Complete genome sequence of Spiroplasma chinense CCH (DSM 19755).</title>
        <authorList>
            <person name="Shen H.-Y."/>
            <person name="Lin Y.-C."/>
            <person name="Chou L."/>
            <person name="Kuo C.-H."/>
        </authorList>
    </citation>
    <scope>NUCLEOTIDE SEQUENCE [LARGE SCALE GENOMIC DNA]</scope>
    <source>
        <strain evidence="7 8">CCH</strain>
    </source>
</reference>
<name>A0A5B9Y6N9_9MOLU</name>
<protein>
    <submittedName>
        <fullName evidence="7">Amino acid permease</fullName>
    </submittedName>
</protein>
<feature type="transmembrane region" description="Helical" evidence="6">
    <location>
        <begin position="151"/>
        <end position="171"/>
    </location>
</feature>
<dbReference type="InterPro" id="IPR050367">
    <property type="entry name" value="APC_superfamily"/>
</dbReference>
<evidence type="ECO:0000256" key="2">
    <source>
        <dbReference type="ARBA" id="ARBA00022475"/>
    </source>
</evidence>
<organism evidence="7 8">
    <name type="scientific">Spiroplasma chinense</name>
    <dbReference type="NCBI Taxonomy" id="216932"/>
    <lineage>
        <taxon>Bacteria</taxon>
        <taxon>Bacillati</taxon>
        <taxon>Mycoplasmatota</taxon>
        <taxon>Mollicutes</taxon>
        <taxon>Entomoplasmatales</taxon>
        <taxon>Spiroplasmataceae</taxon>
        <taxon>Spiroplasma</taxon>
    </lineage>
</organism>
<feature type="transmembrane region" description="Helical" evidence="6">
    <location>
        <begin position="426"/>
        <end position="446"/>
    </location>
</feature>
<dbReference type="Pfam" id="PF13520">
    <property type="entry name" value="AA_permease_2"/>
    <property type="match status" value="1"/>
</dbReference>
<keyword evidence="2" id="KW-1003">Cell membrane</keyword>
<dbReference type="GO" id="GO:0005886">
    <property type="term" value="C:plasma membrane"/>
    <property type="evidence" value="ECO:0007669"/>
    <property type="project" value="UniProtKB-SubCell"/>
</dbReference>
<feature type="transmembrane region" description="Helical" evidence="6">
    <location>
        <begin position="351"/>
        <end position="374"/>
    </location>
</feature>
<dbReference type="PANTHER" id="PTHR42770">
    <property type="entry name" value="AMINO ACID TRANSPORTER-RELATED"/>
    <property type="match status" value="1"/>
</dbReference>
<accession>A0A5B9Y6N9</accession>
<feature type="transmembrane region" description="Helical" evidence="6">
    <location>
        <begin position="386"/>
        <end position="405"/>
    </location>
</feature>
<keyword evidence="5 6" id="KW-0472">Membrane</keyword>
<evidence type="ECO:0000256" key="3">
    <source>
        <dbReference type="ARBA" id="ARBA00022692"/>
    </source>
</evidence>
<evidence type="ECO:0000313" key="7">
    <source>
        <dbReference type="EMBL" id="QEH62396.1"/>
    </source>
</evidence>
<feature type="transmembrane region" description="Helical" evidence="6">
    <location>
        <begin position="466"/>
        <end position="485"/>
    </location>
</feature>
<proteinExistence type="predicted"/>
<evidence type="ECO:0000256" key="4">
    <source>
        <dbReference type="ARBA" id="ARBA00022989"/>
    </source>
</evidence>
<feature type="transmembrane region" description="Helical" evidence="6">
    <location>
        <begin position="105"/>
        <end position="131"/>
    </location>
</feature>
<dbReference type="Gene3D" id="1.20.1740.10">
    <property type="entry name" value="Amino acid/polyamine transporter I"/>
    <property type="match status" value="1"/>
</dbReference>
<dbReference type="GO" id="GO:0022857">
    <property type="term" value="F:transmembrane transporter activity"/>
    <property type="evidence" value="ECO:0007669"/>
    <property type="project" value="InterPro"/>
</dbReference>
<dbReference type="AlphaFoldDB" id="A0A5B9Y6N9"/>